<name>B8GJS9_METPE</name>
<dbReference type="Pfam" id="PF05050">
    <property type="entry name" value="Methyltransf_21"/>
    <property type="match status" value="1"/>
</dbReference>
<dbReference type="InterPro" id="IPR052514">
    <property type="entry name" value="SAM-dependent_MTase"/>
</dbReference>
<organism evidence="2 3">
    <name type="scientific">Methanosphaerula palustris (strain ATCC BAA-1556 / DSM 19958 / E1-9c)</name>
    <dbReference type="NCBI Taxonomy" id="521011"/>
    <lineage>
        <taxon>Archaea</taxon>
        <taxon>Methanobacteriati</taxon>
        <taxon>Methanobacteriota</taxon>
        <taxon>Stenosarchaea group</taxon>
        <taxon>Methanomicrobia</taxon>
        <taxon>Methanomicrobiales</taxon>
        <taxon>Methanoregulaceae</taxon>
        <taxon>Methanosphaerula</taxon>
    </lineage>
</organism>
<keyword evidence="3" id="KW-1185">Reference proteome</keyword>
<dbReference type="PANTHER" id="PTHR34203:SF15">
    <property type="entry name" value="SLL1173 PROTEIN"/>
    <property type="match status" value="1"/>
</dbReference>
<dbReference type="SUPFAM" id="SSF53335">
    <property type="entry name" value="S-adenosyl-L-methionine-dependent methyltransferases"/>
    <property type="match status" value="1"/>
</dbReference>
<proteinExistence type="predicted"/>
<dbReference type="PANTHER" id="PTHR34203">
    <property type="entry name" value="METHYLTRANSFERASE, FKBM FAMILY PROTEIN"/>
    <property type="match status" value="1"/>
</dbReference>
<dbReference type="OrthoDB" id="118172at2157"/>
<dbReference type="KEGG" id="mpl:Mpal_0352"/>
<dbReference type="AlphaFoldDB" id="B8GJS9"/>
<dbReference type="NCBIfam" id="TIGR01444">
    <property type="entry name" value="fkbM_fam"/>
    <property type="match status" value="1"/>
</dbReference>
<keyword evidence="2" id="KW-0489">Methyltransferase</keyword>
<evidence type="ECO:0000313" key="2">
    <source>
        <dbReference type="EMBL" id="ACL15733.1"/>
    </source>
</evidence>
<dbReference type="InterPro" id="IPR006342">
    <property type="entry name" value="FkbM_mtfrase"/>
</dbReference>
<dbReference type="InterPro" id="IPR029063">
    <property type="entry name" value="SAM-dependent_MTases_sf"/>
</dbReference>
<dbReference type="STRING" id="521011.Mpal_0352"/>
<keyword evidence="2" id="KW-0808">Transferase</keyword>
<reference evidence="2 3" key="1">
    <citation type="journal article" date="2015" name="Genome Announc.">
        <title>Complete Genome Sequence of Methanosphaerula palustris E1-9CT, a Hydrogenotrophic Methanogen Isolated from a Minerotrophic Fen Peatland.</title>
        <authorList>
            <person name="Cadillo-Quiroz H."/>
            <person name="Browne P."/>
            <person name="Kyrpides N."/>
            <person name="Woyke T."/>
            <person name="Goodwin L."/>
            <person name="Detter C."/>
            <person name="Yavitt J.B."/>
            <person name="Zinder S.H."/>
        </authorList>
    </citation>
    <scope>NUCLEOTIDE SEQUENCE [LARGE SCALE GENOMIC DNA]</scope>
    <source>
        <strain evidence="3">ATCC BAA-1556 / DSM 19958 / E1-9c</strain>
    </source>
</reference>
<gene>
    <name evidence="2" type="ordered locus">Mpal_0352</name>
</gene>
<dbReference type="HOGENOM" id="CLU_074577_2_0_2"/>
<dbReference type="GO" id="GO:0008168">
    <property type="term" value="F:methyltransferase activity"/>
    <property type="evidence" value="ECO:0007669"/>
    <property type="project" value="UniProtKB-KW"/>
</dbReference>
<dbReference type="eggNOG" id="arCOG01402">
    <property type="taxonomic scope" value="Archaea"/>
</dbReference>
<feature type="domain" description="Methyltransferase FkbM" evidence="1">
    <location>
        <begin position="77"/>
        <end position="228"/>
    </location>
</feature>
<dbReference type="Gene3D" id="3.40.50.150">
    <property type="entry name" value="Vaccinia Virus protein VP39"/>
    <property type="match status" value="1"/>
</dbReference>
<dbReference type="EMBL" id="CP001338">
    <property type="protein sequence ID" value="ACL15733.1"/>
    <property type="molecule type" value="Genomic_DNA"/>
</dbReference>
<sequence length="256" mass="28289">MHLFGWVSLSSPFQHKISIIFKKIIPKSLILPIIEGPLKGKKWIVNSSNLAYYLGNFENRQMNIVKDLLHNGDIFYDIGANVGTYTLLSSEKVGNPGIVVAFEPLPANVKILNKHIQMNNCTNVRVIECALSNVSGVSMFFEHPDNTMGSISKNGNLEVPTLTLDSVVADGIAPPPDLIKMDVEGTESMVLCGGLDVLRNYCPTLLISLHSDQQREECIDLLRGLGYSIQPIDDRDLSRTSDIIACKSKEGLNYEK</sequence>
<accession>B8GJS9</accession>
<dbReference type="GeneID" id="7272657"/>
<dbReference type="Proteomes" id="UP000002457">
    <property type="component" value="Chromosome"/>
</dbReference>
<dbReference type="RefSeq" id="WP_012617052.1">
    <property type="nucleotide sequence ID" value="NC_011832.1"/>
</dbReference>
<evidence type="ECO:0000259" key="1">
    <source>
        <dbReference type="Pfam" id="PF05050"/>
    </source>
</evidence>
<evidence type="ECO:0000313" key="3">
    <source>
        <dbReference type="Proteomes" id="UP000002457"/>
    </source>
</evidence>
<dbReference type="GO" id="GO:0032259">
    <property type="term" value="P:methylation"/>
    <property type="evidence" value="ECO:0007669"/>
    <property type="project" value="UniProtKB-KW"/>
</dbReference>
<protein>
    <submittedName>
        <fullName evidence="2">Methyltransferase FkbM family</fullName>
    </submittedName>
</protein>